<feature type="non-terminal residue" evidence="1">
    <location>
        <position position="1"/>
    </location>
</feature>
<organism evidence="1">
    <name type="scientific">marine sediment metagenome</name>
    <dbReference type="NCBI Taxonomy" id="412755"/>
    <lineage>
        <taxon>unclassified sequences</taxon>
        <taxon>metagenomes</taxon>
        <taxon>ecological metagenomes</taxon>
    </lineage>
</organism>
<proteinExistence type="predicted"/>
<dbReference type="EMBL" id="BARS01047188">
    <property type="protein sequence ID" value="GAG37313.1"/>
    <property type="molecule type" value="Genomic_DNA"/>
</dbReference>
<sequence>GEMSGADLMESEIDEAKEAIKSASEKIVGWSFNENEYLSTSIEEMTGLLFKVIEERDARINRLLFKLGQAAEKL</sequence>
<name>X0XKX9_9ZZZZ</name>
<reference evidence="1" key="1">
    <citation type="journal article" date="2014" name="Front. Microbiol.">
        <title>High frequency of phylogenetically diverse reductive dehalogenase-homologous genes in deep subseafloor sedimentary metagenomes.</title>
        <authorList>
            <person name="Kawai M."/>
            <person name="Futagami T."/>
            <person name="Toyoda A."/>
            <person name="Takaki Y."/>
            <person name="Nishi S."/>
            <person name="Hori S."/>
            <person name="Arai W."/>
            <person name="Tsubouchi T."/>
            <person name="Morono Y."/>
            <person name="Uchiyama I."/>
            <person name="Ito T."/>
            <person name="Fujiyama A."/>
            <person name="Inagaki F."/>
            <person name="Takami H."/>
        </authorList>
    </citation>
    <scope>NUCLEOTIDE SEQUENCE</scope>
    <source>
        <strain evidence="1">Expedition CK06-06</strain>
    </source>
</reference>
<accession>X0XKX9</accession>
<evidence type="ECO:0000313" key="1">
    <source>
        <dbReference type="EMBL" id="GAG37313.1"/>
    </source>
</evidence>
<gene>
    <name evidence="1" type="ORF">S01H1_70915</name>
</gene>
<dbReference type="AlphaFoldDB" id="X0XKX9"/>
<comment type="caution">
    <text evidence="1">The sequence shown here is derived from an EMBL/GenBank/DDBJ whole genome shotgun (WGS) entry which is preliminary data.</text>
</comment>
<protein>
    <submittedName>
        <fullName evidence="1">Uncharacterized protein</fullName>
    </submittedName>
</protein>